<reference evidence="1" key="1">
    <citation type="submission" date="2021-04" db="EMBL/GenBank/DDBJ databases">
        <title>Phycicoccus avicenniae sp. nov., a novel endophytic actinomycetes isolated from branch of Avicennia mariana.</title>
        <authorList>
            <person name="Tuo L."/>
        </authorList>
    </citation>
    <scope>NUCLEOTIDE SEQUENCE</scope>
    <source>
        <strain evidence="1">BSK3Z-2</strain>
    </source>
</reference>
<name>A0A941D856_9MICO</name>
<sequence>MARERIVSHPYQYVVLRFVPRVDRGECLNVGVVLHSQAAGVLRCAWHVDEARVLAVAPDADLEGLAAALEAVGTMCAGPPPGVEAALTTQGKRFGWLSAPRSTVLQPGPVHGGACPDPDAEVDRLLDRLVR</sequence>
<organism evidence="1 2">
    <name type="scientific">Phycicoccus avicenniae</name>
    <dbReference type="NCBI Taxonomy" id="2828860"/>
    <lineage>
        <taxon>Bacteria</taxon>
        <taxon>Bacillati</taxon>
        <taxon>Actinomycetota</taxon>
        <taxon>Actinomycetes</taxon>
        <taxon>Micrococcales</taxon>
        <taxon>Intrasporangiaceae</taxon>
        <taxon>Phycicoccus</taxon>
    </lineage>
</organism>
<evidence type="ECO:0000313" key="1">
    <source>
        <dbReference type="EMBL" id="MBR7742262.1"/>
    </source>
</evidence>
<dbReference type="AlphaFoldDB" id="A0A941D856"/>
<proteinExistence type="predicted"/>
<dbReference type="Pfam" id="PF11236">
    <property type="entry name" value="DUF3037"/>
    <property type="match status" value="1"/>
</dbReference>
<comment type="caution">
    <text evidence="1">The sequence shown here is derived from an EMBL/GenBank/DDBJ whole genome shotgun (WGS) entry which is preliminary data.</text>
</comment>
<dbReference type="EMBL" id="JAGSNF010000003">
    <property type="protein sequence ID" value="MBR7742262.1"/>
    <property type="molecule type" value="Genomic_DNA"/>
</dbReference>
<gene>
    <name evidence="1" type="ORF">KC207_03010</name>
</gene>
<accession>A0A941D856</accession>
<evidence type="ECO:0000313" key="2">
    <source>
        <dbReference type="Proteomes" id="UP000677016"/>
    </source>
</evidence>
<protein>
    <submittedName>
        <fullName evidence="1">DUF3037 domain-containing protein</fullName>
    </submittedName>
</protein>
<keyword evidence="2" id="KW-1185">Reference proteome</keyword>
<dbReference type="InterPro" id="IPR021398">
    <property type="entry name" value="DUF3037"/>
</dbReference>
<dbReference type="Proteomes" id="UP000677016">
    <property type="component" value="Unassembled WGS sequence"/>
</dbReference>